<dbReference type="InterPro" id="IPR010656">
    <property type="entry name" value="DctM"/>
</dbReference>
<dbReference type="AlphaFoldDB" id="A0A6B2KRI5"/>
<dbReference type="PANTHER" id="PTHR33362">
    <property type="entry name" value="SIALIC ACID TRAP TRANSPORTER PERMEASE PROTEIN SIAT-RELATED"/>
    <property type="match status" value="1"/>
</dbReference>
<organism evidence="9 10">
    <name type="scientific">Crenobacter caeni</name>
    <dbReference type="NCBI Taxonomy" id="2705474"/>
    <lineage>
        <taxon>Bacteria</taxon>
        <taxon>Pseudomonadati</taxon>
        <taxon>Pseudomonadota</taxon>
        <taxon>Betaproteobacteria</taxon>
        <taxon>Neisseriales</taxon>
        <taxon>Neisseriaceae</taxon>
        <taxon>Crenobacter</taxon>
    </lineage>
</organism>
<evidence type="ECO:0000313" key="9">
    <source>
        <dbReference type="EMBL" id="NDV12537.1"/>
    </source>
</evidence>
<keyword evidence="7" id="KW-0813">Transport</keyword>
<feature type="transmembrane region" description="Helical" evidence="7">
    <location>
        <begin position="137"/>
        <end position="161"/>
    </location>
</feature>
<dbReference type="Proteomes" id="UP000482578">
    <property type="component" value="Unassembled WGS sequence"/>
</dbReference>
<feature type="transmembrane region" description="Helical" evidence="7">
    <location>
        <begin position="96"/>
        <end position="125"/>
    </location>
</feature>
<feature type="transmembrane region" description="Helical" evidence="7">
    <location>
        <begin position="173"/>
        <end position="195"/>
    </location>
</feature>
<evidence type="ECO:0000256" key="5">
    <source>
        <dbReference type="ARBA" id="ARBA00022989"/>
    </source>
</evidence>
<name>A0A6B2KRI5_9NEIS</name>
<dbReference type="GO" id="GO:0022857">
    <property type="term" value="F:transmembrane transporter activity"/>
    <property type="evidence" value="ECO:0007669"/>
    <property type="project" value="UniProtKB-UniRule"/>
</dbReference>
<dbReference type="InterPro" id="IPR004681">
    <property type="entry name" value="TRAP_DctM"/>
</dbReference>
<comment type="caution">
    <text evidence="7">Lacks conserved residue(s) required for the propagation of feature annotation.</text>
</comment>
<keyword evidence="4 7" id="KW-0812">Transmembrane</keyword>
<evidence type="ECO:0000259" key="8">
    <source>
        <dbReference type="Pfam" id="PF06808"/>
    </source>
</evidence>
<reference evidence="9 10" key="1">
    <citation type="submission" date="2020-02" db="EMBL/GenBank/DDBJ databases">
        <authorList>
            <person name="Yang Z."/>
        </authorList>
    </citation>
    <scope>NUCLEOTIDE SEQUENCE [LARGE SCALE GENOMIC DNA]</scope>
    <source>
        <strain evidence="9 10">HX-7-9</strain>
    </source>
</reference>
<keyword evidence="10" id="KW-1185">Reference proteome</keyword>
<feature type="transmembrane region" description="Helical" evidence="7">
    <location>
        <begin position="358"/>
        <end position="383"/>
    </location>
</feature>
<dbReference type="EMBL" id="JAAGAA010000005">
    <property type="protein sequence ID" value="NDV12537.1"/>
    <property type="molecule type" value="Genomic_DNA"/>
</dbReference>
<dbReference type="PIRSF" id="PIRSF006066">
    <property type="entry name" value="HI0050"/>
    <property type="match status" value="1"/>
</dbReference>
<keyword evidence="2" id="KW-1003">Cell membrane</keyword>
<feature type="transmembrane region" description="Helical" evidence="7">
    <location>
        <begin position="240"/>
        <end position="259"/>
    </location>
</feature>
<comment type="function">
    <text evidence="7">Part of the tripartite ATP-independent periplasmic (TRAP) transport system.</text>
</comment>
<keyword evidence="3 7" id="KW-0997">Cell inner membrane</keyword>
<feature type="transmembrane region" description="Helical" evidence="7">
    <location>
        <begin position="215"/>
        <end position="233"/>
    </location>
</feature>
<feature type="transmembrane region" description="Helical" evidence="7">
    <location>
        <begin position="316"/>
        <end position="346"/>
    </location>
</feature>
<comment type="caution">
    <text evidence="9">The sequence shown here is derived from an EMBL/GenBank/DDBJ whole genome shotgun (WGS) entry which is preliminary data.</text>
</comment>
<dbReference type="GO" id="GO:0005886">
    <property type="term" value="C:plasma membrane"/>
    <property type="evidence" value="ECO:0007669"/>
    <property type="project" value="UniProtKB-SubCell"/>
</dbReference>
<feature type="transmembrane region" description="Helical" evidence="7">
    <location>
        <begin position="58"/>
        <end position="84"/>
    </location>
</feature>
<comment type="subcellular location">
    <subcellularLocation>
        <location evidence="1 7">Cell inner membrane</location>
        <topology evidence="1 7">Multi-pass membrane protein</topology>
    </subcellularLocation>
</comment>
<feature type="domain" description="TRAP C4-dicarboxylate transport system permease DctM subunit" evidence="8">
    <location>
        <begin position="10"/>
        <end position="418"/>
    </location>
</feature>
<proteinExistence type="inferred from homology"/>
<protein>
    <recommendedName>
        <fullName evidence="7">TRAP transporter large permease protein</fullName>
    </recommendedName>
</protein>
<evidence type="ECO:0000256" key="2">
    <source>
        <dbReference type="ARBA" id="ARBA00022475"/>
    </source>
</evidence>
<feature type="transmembrane region" description="Helical" evidence="7">
    <location>
        <begin position="395"/>
        <end position="416"/>
    </location>
</feature>
<accession>A0A6B2KRI5</accession>
<keyword evidence="6 7" id="KW-0472">Membrane</keyword>
<gene>
    <name evidence="9" type="ORF">GZH52_06965</name>
</gene>
<evidence type="ECO:0000256" key="6">
    <source>
        <dbReference type="ARBA" id="ARBA00023136"/>
    </source>
</evidence>
<evidence type="ECO:0000313" key="10">
    <source>
        <dbReference type="Proteomes" id="UP000482578"/>
    </source>
</evidence>
<evidence type="ECO:0000256" key="7">
    <source>
        <dbReference type="RuleBase" id="RU369079"/>
    </source>
</evidence>
<dbReference type="RefSeq" id="WP_163315765.1">
    <property type="nucleotide sequence ID" value="NZ_JAAGAA010000005.1"/>
</dbReference>
<dbReference type="PANTHER" id="PTHR33362:SF5">
    <property type="entry name" value="C4-DICARBOXYLATE TRAP TRANSPORTER LARGE PERMEASE PROTEIN DCTM"/>
    <property type="match status" value="1"/>
</dbReference>
<comment type="similarity">
    <text evidence="7">Belongs to the TRAP transporter large permease family.</text>
</comment>
<dbReference type="Pfam" id="PF06808">
    <property type="entry name" value="DctM"/>
    <property type="match status" value="1"/>
</dbReference>
<dbReference type="NCBIfam" id="TIGR00786">
    <property type="entry name" value="dctM"/>
    <property type="match status" value="1"/>
</dbReference>
<comment type="subunit">
    <text evidence="7">The complex comprises the extracytoplasmic solute receptor protein and the two transmembrane proteins.</text>
</comment>
<evidence type="ECO:0000256" key="4">
    <source>
        <dbReference type="ARBA" id="ARBA00022692"/>
    </source>
</evidence>
<feature type="transmembrane region" description="Helical" evidence="7">
    <location>
        <begin position="279"/>
        <end position="304"/>
    </location>
</feature>
<evidence type="ECO:0000256" key="1">
    <source>
        <dbReference type="ARBA" id="ARBA00004429"/>
    </source>
</evidence>
<evidence type="ECO:0000256" key="3">
    <source>
        <dbReference type="ARBA" id="ARBA00022519"/>
    </source>
</evidence>
<keyword evidence="5 7" id="KW-1133">Transmembrane helix</keyword>
<sequence>MSADIISLLFIAFFAGLLAGFPLLATLGVAGALAIWLGDIGLVSAPAMVWSGIAKYPLLALPLFVLAGMLFERAGVAARLVALANALVGPRRGAHATVAILVCLFLGGMSGSGTADAAAVAMVMIPTMTRHGYPPAFSASLIAAAGATAILIPPSIALIVYSVQVPQATVPALFSAGLVPGVLAGLALIAPALWLSWRHGFGEAGESARTPWWPALKDASWGIAAPIIILGGLRSGAFTPTEAAVVAVAYAAFVGMLVYRTLDLCTLYRVLVDSAEISAVVMMIIAMAGVFAHAGSTLGAFDALAEALLGLTDAPLGMLALIMLMLLIAGMLLDAVSILLIFLPILMPIVERFGWDPVWFGVLMVMNLAIGQFTPPMAVNLMVTSRIAGVGIEKTVRWCLWMMASMLLALLPVALWPELVLWLPRSLGY</sequence>